<reference evidence="2" key="1">
    <citation type="submission" date="2020-08" db="EMBL/GenBank/DDBJ databases">
        <title>Genome public.</title>
        <authorList>
            <person name="Liu C."/>
            <person name="Sun Q."/>
        </authorList>
    </citation>
    <scope>NUCLEOTIDE SEQUENCE</scope>
    <source>
        <strain evidence="2">NSJ-40</strain>
    </source>
</reference>
<organism evidence="2 3">
    <name type="scientific">Yeguia hominis</name>
    <dbReference type="NCBI Taxonomy" id="2763662"/>
    <lineage>
        <taxon>Bacteria</taxon>
        <taxon>Bacillati</taxon>
        <taxon>Bacillota</taxon>
        <taxon>Clostridia</taxon>
        <taxon>Eubacteriales</taxon>
        <taxon>Yeguiaceae</taxon>
        <taxon>Yeguia</taxon>
    </lineage>
</organism>
<proteinExistence type="predicted"/>
<dbReference type="RefSeq" id="WP_249319155.1">
    <property type="nucleotide sequence ID" value="NZ_JACRSN010000007.1"/>
</dbReference>
<dbReference type="Pfam" id="PF16804">
    <property type="entry name" value="DUF5071"/>
    <property type="match status" value="1"/>
</dbReference>
<accession>A0A926D927</accession>
<dbReference type="EMBL" id="JACRSN010000007">
    <property type="protein sequence ID" value="MBC8533617.1"/>
    <property type="molecule type" value="Genomic_DNA"/>
</dbReference>
<gene>
    <name evidence="2" type="ORF">IAG03_06275</name>
</gene>
<evidence type="ECO:0000313" key="2">
    <source>
        <dbReference type="EMBL" id="MBC8533617.1"/>
    </source>
</evidence>
<dbReference type="Gene3D" id="1.25.40.750">
    <property type="entry name" value="Domain of unknown function DUF5071"/>
    <property type="match status" value="1"/>
</dbReference>
<evidence type="ECO:0000313" key="3">
    <source>
        <dbReference type="Proteomes" id="UP000651482"/>
    </source>
</evidence>
<name>A0A926D927_9FIRM</name>
<comment type="caution">
    <text evidence="2">The sequence shown here is derived from an EMBL/GenBank/DDBJ whole genome shotgun (WGS) entry which is preliminary data.</text>
</comment>
<evidence type="ECO:0000259" key="1">
    <source>
        <dbReference type="Pfam" id="PF16804"/>
    </source>
</evidence>
<dbReference type="AlphaFoldDB" id="A0A926D927"/>
<protein>
    <submittedName>
        <fullName evidence="2">DUF5071 domain-containing protein</fullName>
    </submittedName>
</protein>
<dbReference type="Proteomes" id="UP000651482">
    <property type="component" value="Unassembled WGS sequence"/>
</dbReference>
<dbReference type="InterPro" id="IPR038692">
    <property type="entry name" value="Cthe_2751_sf"/>
</dbReference>
<feature type="domain" description="DUF5071" evidence="1">
    <location>
        <begin position="53"/>
        <end position="94"/>
    </location>
</feature>
<keyword evidence="3" id="KW-1185">Reference proteome</keyword>
<dbReference type="InterPro" id="IPR031837">
    <property type="entry name" value="DUF5071"/>
</dbReference>
<sequence length="117" mass="13322">MNMQDVTAIYKMLNWENPDEIQLEGLKFAKKIDDLSLLIQPPAPPSVWEQCANILSEKSDMQLKPYLSQLLEWLQDINWPGAITIAKRLKTYSGEGLAIALENAVKSTQKRCLKMSE</sequence>